<protein>
    <recommendedName>
        <fullName evidence="5">Proline racemase</fullName>
    </recommendedName>
</protein>
<evidence type="ECO:0000256" key="2">
    <source>
        <dbReference type="SAM" id="MobiDB-lite"/>
    </source>
</evidence>
<dbReference type="FunFam" id="3.10.310.10:FF:000003">
    <property type="entry name" value="Proline racemase"/>
    <property type="match status" value="1"/>
</dbReference>
<evidence type="ECO:0000256" key="1">
    <source>
        <dbReference type="ARBA" id="ARBA00007529"/>
    </source>
</evidence>
<accession>A0A150PS48</accession>
<dbReference type="PIRSF" id="PIRSF029792">
    <property type="entry name" value="Pro_racemase"/>
    <property type="match status" value="1"/>
</dbReference>
<dbReference type="SUPFAM" id="SSF54506">
    <property type="entry name" value="Diaminopimelate epimerase-like"/>
    <property type="match status" value="1"/>
</dbReference>
<dbReference type="Gene3D" id="3.10.310.10">
    <property type="entry name" value="Diaminopimelate Epimerase, Chain A, domain 1"/>
    <property type="match status" value="2"/>
</dbReference>
<evidence type="ECO:0000313" key="3">
    <source>
        <dbReference type="EMBL" id="KYF58514.1"/>
    </source>
</evidence>
<dbReference type="Pfam" id="PF05544">
    <property type="entry name" value="Pro_racemase"/>
    <property type="match status" value="1"/>
</dbReference>
<dbReference type="AlphaFoldDB" id="A0A150PS48"/>
<dbReference type="FunFam" id="3.10.310.10:FF:000005">
    <property type="entry name" value="Proline racemase"/>
    <property type="match status" value="1"/>
</dbReference>
<evidence type="ECO:0000313" key="4">
    <source>
        <dbReference type="Proteomes" id="UP000075420"/>
    </source>
</evidence>
<name>A0A150PS48_SORCE</name>
<feature type="region of interest" description="Disordered" evidence="2">
    <location>
        <begin position="1"/>
        <end position="20"/>
    </location>
</feature>
<comment type="similarity">
    <text evidence="1">Belongs to the proline racemase family.</text>
</comment>
<comment type="caution">
    <text evidence="3">The sequence shown here is derived from an EMBL/GenBank/DDBJ whole genome shotgun (WGS) entry which is preliminary data.</text>
</comment>
<gene>
    <name evidence="3" type="ORF">BE08_37995</name>
</gene>
<sequence>MLSAIDTHSGGEPNRILMSGVPPLPGATMADRKEYMRAHLDHIRTLAVQEPRGHRDMLGAVLTPPVTAGAHHGVVFIEGRGYPDMCGHGIVCIATALLETGAIPPHAPEGSLVFDTPAGTVEAHARVEGHQVADVTVVNVPSFLYADGVEVRLPGGREVEIAVAFGGNFFALARAEDLGVSIRPENAARLVQLGVALRKAVNESMRVRHPTAPHITTVEMVEIYEAPAQGGHGAKNAVIFGEGQLDRSPCGTGTSAIMAMLHARGDLPLGVEFANESILGTRFLGRLTRQWQIGETCVVEPVFVGQAYITGLQQMLVDPNDPFQFGFVLGG</sequence>
<dbReference type="GO" id="GO:0047580">
    <property type="term" value="F:4-hydroxyproline epimerase activity"/>
    <property type="evidence" value="ECO:0007669"/>
    <property type="project" value="TreeGrafter"/>
</dbReference>
<dbReference type="Proteomes" id="UP000075420">
    <property type="component" value="Unassembled WGS sequence"/>
</dbReference>
<organism evidence="3 4">
    <name type="scientific">Sorangium cellulosum</name>
    <name type="common">Polyangium cellulosum</name>
    <dbReference type="NCBI Taxonomy" id="56"/>
    <lineage>
        <taxon>Bacteria</taxon>
        <taxon>Pseudomonadati</taxon>
        <taxon>Myxococcota</taxon>
        <taxon>Polyangia</taxon>
        <taxon>Polyangiales</taxon>
        <taxon>Polyangiaceae</taxon>
        <taxon>Sorangium</taxon>
    </lineage>
</organism>
<dbReference type="PANTHER" id="PTHR33442:SF5">
    <property type="entry name" value="BIFUNCTIONAL TRANS-3-HYDROXY-L-PROLINE DEHYDRATASE_2-EPIMERASE"/>
    <property type="match status" value="1"/>
</dbReference>
<dbReference type="InterPro" id="IPR008794">
    <property type="entry name" value="Pro_racemase_fam"/>
</dbReference>
<dbReference type="PANTHER" id="PTHR33442">
    <property type="entry name" value="TRANS-3-HYDROXY-L-PROLINE DEHYDRATASE"/>
    <property type="match status" value="1"/>
</dbReference>
<dbReference type="SFLD" id="SFLDS00028">
    <property type="entry name" value="Proline_Racemase"/>
    <property type="match status" value="1"/>
</dbReference>
<evidence type="ECO:0008006" key="5">
    <source>
        <dbReference type="Google" id="ProtNLM"/>
    </source>
</evidence>
<proteinExistence type="inferred from homology"/>
<reference evidence="3 4" key="1">
    <citation type="submission" date="2014-02" db="EMBL/GenBank/DDBJ databases">
        <title>The small core and large imbalanced accessory genome model reveals a collaborative survival strategy of Sorangium cellulosum strains in nature.</title>
        <authorList>
            <person name="Han K."/>
            <person name="Peng R."/>
            <person name="Blom J."/>
            <person name="Li Y.-Z."/>
        </authorList>
    </citation>
    <scope>NUCLEOTIDE SEQUENCE [LARGE SCALE GENOMIC DNA]</scope>
    <source>
        <strain evidence="3 4">So0157-25</strain>
    </source>
</reference>
<dbReference type="EMBL" id="JELY01000688">
    <property type="protein sequence ID" value="KYF58514.1"/>
    <property type="molecule type" value="Genomic_DNA"/>
</dbReference>